<dbReference type="GO" id="GO:0008023">
    <property type="term" value="C:transcription elongation factor complex"/>
    <property type="evidence" value="ECO:0007669"/>
    <property type="project" value="InterPro"/>
</dbReference>
<reference evidence="3" key="1">
    <citation type="submission" date="2022-12" db="EMBL/GenBank/DDBJ databases">
        <title>Chromosome-level genome assembly of the bean flower thrips Megalurothrips usitatus.</title>
        <authorList>
            <person name="Ma L."/>
            <person name="Liu Q."/>
            <person name="Li H."/>
            <person name="Cai W."/>
        </authorList>
    </citation>
    <scope>NUCLEOTIDE SEQUENCE</scope>
    <source>
        <strain evidence="3">Cailab_2022a</strain>
    </source>
</reference>
<proteinExistence type="predicted"/>
<dbReference type="GO" id="GO:0042796">
    <property type="term" value="P:snRNA transcription by RNA polymerase III"/>
    <property type="evidence" value="ECO:0007669"/>
    <property type="project" value="TreeGrafter"/>
</dbReference>
<feature type="region of interest" description="Disordered" evidence="1">
    <location>
        <begin position="42"/>
        <end position="100"/>
    </location>
</feature>
<accession>A0AAV7XS42</accession>
<feature type="compositionally biased region" description="Low complexity" evidence="1">
    <location>
        <begin position="450"/>
        <end position="461"/>
    </location>
</feature>
<dbReference type="Pfam" id="PF10505">
    <property type="entry name" value="NARG2_C"/>
    <property type="match status" value="1"/>
</dbReference>
<feature type="compositionally biased region" description="Polar residues" evidence="1">
    <location>
        <begin position="417"/>
        <end position="433"/>
    </location>
</feature>
<organism evidence="3 4">
    <name type="scientific">Megalurothrips usitatus</name>
    <name type="common">bean blossom thrips</name>
    <dbReference type="NCBI Taxonomy" id="439358"/>
    <lineage>
        <taxon>Eukaryota</taxon>
        <taxon>Metazoa</taxon>
        <taxon>Ecdysozoa</taxon>
        <taxon>Arthropoda</taxon>
        <taxon>Hexapoda</taxon>
        <taxon>Insecta</taxon>
        <taxon>Pterygota</taxon>
        <taxon>Neoptera</taxon>
        <taxon>Paraneoptera</taxon>
        <taxon>Thysanoptera</taxon>
        <taxon>Terebrantia</taxon>
        <taxon>Thripoidea</taxon>
        <taxon>Thripidae</taxon>
        <taxon>Megalurothrips</taxon>
    </lineage>
</organism>
<feature type="compositionally biased region" description="Basic residues" evidence="1">
    <location>
        <begin position="831"/>
        <end position="842"/>
    </location>
</feature>
<keyword evidence="4" id="KW-1185">Reference proteome</keyword>
<dbReference type="InterPro" id="IPR019535">
    <property type="entry name" value="ICE2_C"/>
</dbReference>
<evidence type="ECO:0000259" key="2">
    <source>
        <dbReference type="Pfam" id="PF10505"/>
    </source>
</evidence>
<dbReference type="EMBL" id="JAPTSV010000005">
    <property type="protein sequence ID" value="KAJ1527526.1"/>
    <property type="molecule type" value="Genomic_DNA"/>
</dbReference>
<dbReference type="PANTHER" id="PTHR14633">
    <property type="entry name" value="LITTLE ELONGATION COMPLEX SUBUNIT 2"/>
    <property type="match status" value="1"/>
</dbReference>
<gene>
    <name evidence="3" type="ORF">ONE63_007496</name>
</gene>
<name>A0AAV7XS42_9NEOP</name>
<dbReference type="AlphaFoldDB" id="A0AAV7XS42"/>
<feature type="region of interest" description="Disordered" evidence="1">
    <location>
        <begin position="820"/>
        <end position="856"/>
    </location>
</feature>
<comment type="caution">
    <text evidence="3">The sequence shown here is derived from an EMBL/GenBank/DDBJ whole genome shotgun (WGS) entry which is preliminary data.</text>
</comment>
<feature type="domain" description="Little elongation complex subunit 2 C-terminal" evidence="2">
    <location>
        <begin position="591"/>
        <end position="805"/>
    </location>
</feature>
<dbReference type="GO" id="GO:0042795">
    <property type="term" value="P:snRNA transcription by RNA polymerase II"/>
    <property type="evidence" value="ECO:0007669"/>
    <property type="project" value="TreeGrafter"/>
</dbReference>
<evidence type="ECO:0000313" key="4">
    <source>
        <dbReference type="Proteomes" id="UP001075354"/>
    </source>
</evidence>
<dbReference type="PANTHER" id="PTHR14633:SF3">
    <property type="entry name" value="LITTLE ELONGATION COMPLEX SUBUNIT 2"/>
    <property type="match status" value="1"/>
</dbReference>
<feature type="compositionally biased region" description="Polar residues" evidence="1">
    <location>
        <begin position="847"/>
        <end position="856"/>
    </location>
</feature>
<feature type="region of interest" description="Disordered" evidence="1">
    <location>
        <begin position="497"/>
        <end position="516"/>
    </location>
</feature>
<feature type="region of interest" description="Disordered" evidence="1">
    <location>
        <begin position="411"/>
        <end position="491"/>
    </location>
</feature>
<sequence length="856" mass="96415">MNVYNALWDDPEQKLRPPDDDFQLFTMEEWMSMSSTHKILTGSFRCPLPPGIELPDNPTGRQSQSAKEQQEQNKNLVDKQPQNKPGPSRPKSTQQSVNSHTKEAIPYIPGLVKLPILNRSSSISADEQRECLRLLMKFDGKSLENLTAVEKAEYQLFCALYTRVKQEQKEFLECAKLSWPEYAIRATRCRGDPYNYFIQHWKNRVTQTISQYPTRYKKIKVLSLRPKEDVFMKMHHISNVLNIGKVPIVKLPEFKCPFRISTSLIRLRAWGLMNVPASQLNGTLHGVPVSRDPNAARLARLHGANIVISTSAFKCLVDNYDEKKHQHPNGLGRSWMIPITIKEHRSFCDGKPVTKTVVFVDKVLPTPKTTGYDKVCWYQKHALFAATVHRYNPGGIEFEVKGTDIMIRNNVPDESFKNSNPQSEEINEVSNVPQPEKGSDIADNQKPTDSSNSDSKSELSSVPKVVHHTSVGAATPKTNDSDQDDDSSSDECGLKIALSDEETEDRPASCSLAPMKPSETITNVSKNVKHRNKLIKNGQNKTEILEENKTLKEQCLNSSPAMDNHSADKWKNIPPPAPVNTVNGNALPVSTNNVTYNMWSFQSVKKGSQEKSEHPNVVGNINVLIRSHYDGCESLQSGNYQPLCLSSKPEFQLEYGAGVTPLSDLSKQWAKLLIQPDCLLARVRVNVFSTEMIKVEKRTQADLEKEAQALHQTDLRESLNTLFDVLADLCQLPCGEYLLSHQPDMGQTAELFIKANVGDVADKSLLSEYGSLPSEIPCEVPWQPLDPNAIVPKHMFREVMPCTFPSPSMRATCPKKFKEPRFVANIDPKKNNKKKKSKRKNRERNDSSQANESTKE</sequence>
<dbReference type="GO" id="GO:0045945">
    <property type="term" value="P:positive regulation of transcription by RNA polymerase III"/>
    <property type="evidence" value="ECO:0007669"/>
    <property type="project" value="TreeGrafter"/>
</dbReference>
<protein>
    <recommendedName>
        <fullName evidence="2">Little elongation complex subunit 2 C-terminal domain-containing protein</fullName>
    </recommendedName>
</protein>
<feature type="compositionally biased region" description="Polar residues" evidence="1">
    <location>
        <begin position="59"/>
        <end position="99"/>
    </location>
</feature>
<dbReference type="Proteomes" id="UP001075354">
    <property type="component" value="Chromosome 5"/>
</dbReference>
<evidence type="ECO:0000256" key="1">
    <source>
        <dbReference type="SAM" id="MobiDB-lite"/>
    </source>
</evidence>
<evidence type="ECO:0000313" key="3">
    <source>
        <dbReference type="EMBL" id="KAJ1527526.1"/>
    </source>
</evidence>